<evidence type="ECO:0000256" key="4">
    <source>
        <dbReference type="ARBA" id="ARBA00023054"/>
    </source>
</evidence>
<dbReference type="STRING" id="39946.B8AM65"/>
<dbReference type="PANTHER" id="PTHR36326">
    <property type="entry name" value="PROTEIN POLLENLESS 3-LIKE 2"/>
    <property type="match status" value="1"/>
</dbReference>
<evidence type="ECO:0000256" key="6">
    <source>
        <dbReference type="SAM" id="MobiDB-lite"/>
    </source>
</evidence>
<feature type="region of interest" description="Disordered" evidence="6">
    <location>
        <begin position="1"/>
        <end position="78"/>
    </location>
</feature>
<keyword evidence="2" id="KW-0677">Repeat</keyword>
<evidence type="ECO:0000256" key="1">
    <source>
        <dbReference type="ARBA" id="ARBA00004123"/>
    </source>
</evidence>
<accession>B8AM65</accession>
<comment type="subcellular location">
    <subcellularLocation>
        <location evidence="1">Nucleus</location>
    </subcellularLocation>
</comment>
<evidence type="ECO:0000313" key="7">
    <source>
        <dbReference type="EMBL" id="EEC75717.1"/>
    </source>
</evidence>
<protein>
    <submittedName>
        <fullName evidence="7">Uncharacterized protein</fullName>
    </submittedName>
</protein>
<keyword evidence="5" id="KW-0539">Nucleus</keyword>
<dbReference type="AlphaFoldDB" id="B8AM65"/>
<dbReference type="Gramene" id="BGIOSGA010273-TA">
    <property type="protein sequence ID" value="BGIOSGA010273-PA"/>
    <property type="gene ID" value="BGIOSGA010273"/>
</dbReference>
<sequence length="132" mass="13831">MPSGGRRLPPWTSPRGAAPRWSPCTPAGASPPVSGGCSSHVTPPASGGGGCYGYRVTPPTSGGCSRPPRAPPSSVDSPYVRAKQAQVIEKDPNKAVPLFWAAINSGDRIESALKDMATVLNKQIELKRLLRQ</sequence>
<dbReference type="Proteomes" id="UP000007015">
    <property type="component" value="Chromosome 3"/>
</dbReference>
<evidence type="ECO:0000256" key="3">
    <source>
        <dbReference type="ARBA" id="ARBA00022803"/>
    </source>
</evidence>
<organism evidence="7 8">
    <name type="scientific">Oryza sativa subsp. indica</name>
    <name type="common">Rice</name>
    <dbReference type="NCBI Taxonomy" id="39946"/>
    <lineage>
        <taxon>Eukaryota</taxon>
        <taxon>Viridiplantae</taxon>
        <taxon>Streptophyta</taxon>
        <taxon>Embryophyta</taxon>
        <taxon>Tracheophyta</taxon>
        <taxon>Spermatophyta</taxon>
        <taxon>Magnoliopsida</taxon>
        <taxon>Liliopsida</taxon>
        <taxon>Poales</taxon>
        <taxon>Poaceae</taxon>
        <taxon>BOP clade</taxon>
        <taxon>Oryzoideae</taxon>
        <taxon>Oryzeae</taxon>
        <taxon>Oryzinae</taxon>
        <taxon>Oryza</taxon>
        <taxon>Oryza sativa</taxon>
    </lineage>
</organism>
<name>B8AM65_ORYSI</name>
<gene>
    <name evidence="7" type="ORF">OsI_12552</name>
</gene>
<dbReference type="InterPro" id="IPR044961">
    <property type="entry name" value="MS5/SDI1"/>
</dbReference>
<keyword evidence="8" id="KW-1185">Reference proteome</keyword>
<reference evidence="7 8" key="1">
    <citation type="journal article" date="2005" name="PLoS Biol.">
        <title>The genomes of Oryza sativa: a history of duplications.</title>
        <authorList>
            <person name="Yu J."/>
            <person name="Wang J."/>
            <person name="Lin W."/>
            <person name="Li S."/>
            <person name="Li H."/>
            <person name="Zhou J."/>
            <person name="Ni P."/>
            <person name="Dong W."/>
            <person name="Hu S."/>
            <person name="Zeng C."/>
            <person name="Zhang J."/>
            <person name="Zhang Y."/>
            <person name="Li R."/>
            <person name="Xu Z."/>
            <person name="Li S."/>
            <person name="Li X."/>
            <person name="Zheng H."/>
            <person name="Cong L."/>
            <person name="Lin L."/>
            <person name="Yin J."/>
            <person name="Geng J."/>
            <person name="Li G."/>
            <person name="Shi J."/>
            <person name="Liu J."/>
            <person name="Lv H."/>
            <person name="Li J."/>
            <person name="Wang J."/>
            <person name="Deng Y."/>
            <person name="Ran L."/>
            <person name="Shi X."/>
            <person name="Wang X."/>
            <person name="Wu Q."/>
            <person name="Li C."/>
            <person name="Ren X."/>
            <person name="Wang J."/>
            <person name="Wang X."/>
            <person name="Li D."/>
            <person name="Liu D."/>
            <person name="Zhang X."/>
            <person name="Ji Z."/>
            <person name="Zhao W."/>
            <person name="Sun Y."/>
            <person name="Zhang Z."/>
            <person name="Bao J."/>
            <person name="Han Y."/>
            <person name="Dong L."/>
            <person name="Ji J."/>
            <person name="Chen P."/>
            <person name="Wu S."/>
            <person name="Liu J."/>
            <person name="Xiao Y."/>
            <person name="Bu D."/>
            <person name="Tan J."/>
            <person name="Yang L."/>
            <person name="Ye C."/>
            <person name="Zhang J."/>
            <person name="Xu J."/>
            <person name="Zhou Y."/>
            <person name="Yu Y."/>
            <person name="Zhang B."/>
            <person name="Zhuang S."/>
            <person name="Wei H."/>
            <person name="Liu B."/>
            <person name="Lei M."/>
            <person name="Yu H."/>
            <person name="Li Y."/>
            <person name="Xu H."/>
            <person name="Wei S."/>
            <person name="He X."/>
            <person name="Fang L."/>
            <person name="Zhang Z."/>
            <person name="Zhang Y."/>
            <person name="Huang X."/>
            <person name="Su Z."/>
            <person name="Tong W."/>
            <person name="Li J."/>
            <person name="Tong Z."/>
            <person name="Li S."/>
            <person name="Ye J."/>
            <person name="Wang L."/>
            <person name="Fang L."/>
            <person name="Lei T."/>
            <person name="Chen C."/>
            <person name="Chen H."/>
            <person name="Xu Z."/>
            <person name="Li H."/>
            <person name="Huang H."/>
            <person name="Zhang F."/>
            <person name="Xu H."/>
            <person name="Li N."/>
            <person name="Zhao C."/>
            <person name="Li S."/>
            <person name="Dong L."/>
            <person name="Huang Y."/>
            <person name="Li L."/>
            <person name="Xi Y."/>
            <person name="Qi Q."/>
            <person name="Li W."/>
            <person name="Zhang B."/>
            <person name="Hu W."/>
            <person name="Zhang Y."/>
            <person name="Tian X."/>
            <person name="Jiao Y."/>
            <person name="Liang X."/>
            <person name="Jin J."/>
            <person name="Gao L."/>
            <person name="Zheng W."/>
            <person name="Hao B."/>
            <person name="Liu S."/>
            <person name="Wang W."/>
            <person name="Yuan L."/>
            <person name="Cao M."/>
            <person name="McDermott J."/>
            <person name="Samudrala R."/>
            <person name="Wang J."/>
            <person name="Wong G.K."/>
            <person name="Yang H."/>
        </authorList>
    </citation>
    <scope>NUCLEOTIDE SEQUENCE [LARGE SCALE GENOMIC DNA]</scope>
    <source>
        <strain evidence="8">cv. 93-11</strain>
    </source>
</reference>
<keyword evidence="4" id="KW-0175">Coiled coil</keyword>
<evidence type="ECO:0000313" key="8">
    <source>
        <dbReference type="Proteomes" id="UP000007015"/>
    </source>
</evidence>
<dbReference type="HOGENOM" id="CLU_1920569_0_0_1"/>
<dbReference type="PANTHER" id="PTHR36326:SF7">
    <property type="entry name" value="PROTEIN POLLENLESS 3-LIKE 2"/>
    <property type="match status" value="1"/>
</dbReference>
<proteinExistence type="predicted"/>
<dbReference type="EMBL" id="CM000128">
    <property type="protein sequence ID" value="EEC75717.1"/>
    <property type="molecule type" value="Genomic_DNA"/>
</dbReference>
<dbReference type="GO" id="GO:0005634">
    <property type="term" value="C:nucleus"/>
    <property type="evidence" value="ECO:0007669"/>
    <property type="project" value="UniProtKB-SubCell"/>
</dbReference>
<evidence type="ECO:0000256" key="2">
    <source>
        <dbReference type="ARBA" id="ARBA00022737"/>
    </source>
</evidence>
<evidence type="ECO:0000256" key="5">
    <source>
        <dbReference type="ARBA" id="ARBA00023242"/>
    </source>
</evidence>
<keyword evidence="3" id="KW-0802">TPR repeat</keyword>